<dbReference type="PANTHER" id="PTHR48049:SF60">
    <property type="entry name" value="UDP-GLYCOSYLTRANSFERASE 91B1"/>
    <property type="match status" value="1"/>
</dbReference>
<reference evidence="4 5" key="1">
    <citation type="journal article" date="2020" name="bioRxiv">
        <title>Sequence and annotation of 42 cannabis genomes reveals extensive copy number variation in cannabinoid synthesis and pathogen resistance genes.</title>
        <authorList>
            <person name="Mckernan K.J."/>
            <person name="Helbert Y."/>
            <person name="Kane L.T."/>
            <person name="Ebling H."/>
            <person name="Zhang L."/>
            <person name="Liu B."/>
            <person name="Eaton Z."/>
            <person name="Mclaughlin S."/>
            <person name="Kingan S."/>
            <person name="Baybayan P."/>
            <person name="Concepcion G."/>
            <person name="Jordan M."/>
            <person name="Riva A."/>
            <person name="Barbazuk W."/>
            <person name="Harkins T."/>
        </authorList>
    </citation>
    <scope>NUCLEOTIDE SEQUENCE [LARGE SCALE GENOMIC DNA]</scope>
    <source>
        <strain evidence="5">cv. Jamaican Lion 4</strain>
        <tissue evidence="4">Leaf</tissue>
    </source>
</reference>
<organism evidence="4 5">
    <name type="scientific">Cannabis sativa</name>
    <name type="common">Hemp</name>
    <name type="synonym">Marijuana</name>
    <dbReference type="NCBI Taxonomy" id="3483"/>
    <lineage>
        <taxon>Eukaryota</taxon>
        <taxon>Viridiplantae</taxon>
        <taxon>Streptophyta</taxon>
        <taxon>Embryophyta</taxon>
        <taxon>Tracheophyta</taxon>
        <taxon>Spermatophyta</taxon>
        <taxon>Magnoliopsida</taxon>
        <taxon>eudicotyledons</taxon>
        <taxon>Gunneridae</taxon>
        <taxon>Pentapetalae</taxon>
        <taxon>rosids</taxon>
        <taxon>fabids</taxon>
        <taxon>Rosales</taxon>
        <taxon>Cannabaceae</taxon>
        <taxon>Cannabis</taxon>
    </lineage>
</organism>
<dbReference type="AlphaFoldDB" id="A0A7J6HAE0"/>
<proteinExistence type="inferred from homology"/>
<evidence type="ECO:0000256" key="2">
    <source>
        <dbReference type="ARBA" id="ARBA00022676"/>
    </source>
</evidence>
<accession>A0A7J6HAE0</accession>
<dbReference type="FunFam" id="3.40.50.2000:FF:000037">
    <property type="entry name" value="Glycosyltransferase"/>
    <property type="match status" value="2"/>
</dbReference>
<dbReference type="Gene3D" id="3.40.50.2000">
    <property type="entry name" value="Glycogen Phosphorylase B"/>
    <property type="match status" value="4"/>
</dbReference>
<dbReference type="GO" id="GO:0035251">
    <property type="term" value="F:UDP-glucosyltransferase activity"/>
    <property type="evidence" value="ECO:0007669"/>
    <property type="project" value="InterPro"/>
</dbReference>
<dbReference type="InterPro" id="IPR050481">
    <property type="entry name" value="UDP-glycosyltransf_plant"/>
</dbReference>
<keyword evidence="5" id="KW-1185">Reference proteome</keyword>
<dbReference type="InterPro" id="IPR002213">
    <property type="entry name" value="UDP_glucos_trans"/>
</dbReference>
<keyword evidence="3" id="KW-0808">Transferase</keyword>
<name>A0A7J6HAE0_CANSA</name>
<evidence type="ECO:0000313" key="5">
    <source>
        <dbReference type="Proteomes" id="UP000583929"/>
    </source>
</evidence>
<sequence length="966" mass="109268">MENNKLNRDVNKLHIAVFPWLAQGHLLPFFQFSKFLVQKGHRVSFITTPKNHTRLPKNIIPSNLSHLITFVDLPLPPVDGLPDGAESTADLPIHKVPFLKKAFDGLQPNLTKFLQDSGHDITWIVHDFACYWLPPLANRLGIKLVFFSIFNATSMAFALPPSEMASDYRSRPEDYTVVPKWWKDMPYEVAFKLHEIESHWDCMDSDVSDFERIKEVVQGCHILLVRTCPEFEPESLSLLKTLHNKPVLPIGLLPPFEPREDGDHNRWEALKLWLDCRKDKSVVYIALGSELSLSQESMHELAFGIEKSGLPFVWVINNRPLVEGKLGLNIIPSGFETRVSDRGMIWWGWAPQLRILAHPSVGGFLTHCGWSSVVEGLGLGLSLILFPGGSSDMGLMARLLHGMGIGLEIPRDEKNGWFSSDSVAESIRRVMVDEEGEAIRVKSGHEMRAIFGNVEVQNKYSNEFVEFLVRYSTESTRDMEKKKLNSDVNQLHIAVFPWLAQGHLLPFFQVSMFLVQKGHRVSFITTPKNHTRLPKNLIPSNLSHLITFVDLPLPTVDGLPDGAESTADLPIHKVPFLKRAFDGLQPSLTKFLQDSGHDITWIVHDFACYWLPPLANRLGIKLVFFSIFNATSMAFGLPPSKMASDYRSKPEDYTVVPNWWKDMPYEVAFKLHEIESHWDCMDSDVSDFQRIKEVVQGCHILLVRTCPEFEPESLSLLKTLHNKPVLPIGLLPPFEPREDGDHNRWDALKLWLDYENRENNRGKKSELKDKSVVYIALGSELSLSQESMHELDFGIEKSGLPFVWVINNRPLVEGKLGLDIIPSGFETRVSDRGMIWWGWAPQLRILAHPSVGGFLTHCGWSSVIEGLGLGLSLILFPGGSSDVGLMARLLHGMGIGLEIPRDDKNGSFSSESVAESIRRVMVEEEGEAIRVKSRHDMRAIFGNVEVQNKYSNEFVEFLVSYSTEST</sequence>
<evidence type="ECO:0000256" key="1">
    <source>
        <dbReference type="ARBA" id="ARBA00009995"/>
    </source>
</evidence>
<dbReference type="Proteomes" id="UP000583929">
    <property type="component" value="Unassembled WGS sequence"/>
</dbReference>
<gene>
    <name evidence="4" type="ORF">G4B88_007486</name>
</gene>
<keyword evidence="2" id="KW-0328">Glycosyltransferase</keyword>
<dbReference type="EMBL" id="JAATIQ010000055">
    <property type="protein sequence ID" value="KAF4391911.1"/>
    <property type="molecule type" value="Genomic_DNA"/>
</dbReference>
<protein>
    <submittedName>
        <fullName evidence="4">Uncharacterized protein</fullName>
    </submittedName>
</protein>
<dbReference type="CDD" id="cd03784">
    <property type="entry name" value="GT1_Gtf-like"/>
    <property type="match status" value="2"/>
</dbReference>
<comment type="similarity">
    <text evidence="1">Belongs to the UDP-glycosyltransferase family.</text>
</comment>
<comment type="caution">
    <text evidence="4">The sequence shown here is derived from an EMBL/GenBank/DDBJ whole genome shotgun (WGS) entry which is preliminary data.</text>
</comment>
<dbReference type="SUPFAM" id="SSF53756">
    <property type="entry name" value="UDP-Glycosyltransferase/glycogen phosphorylase"/>
    <property type="match status" value="2"/>
</dbReference>
<evidence type="ECO:0000256" key="3">
    <source>
        <dbReference type="ARBA" id="ARBA00022679"/>
    </source>
</evidence>
<dbReference type="Pfam" id="PF00201">
    <property type="entry name" value="UDPGT"/>
    <property type="match status" value="2"/>
</dbReference>
<feature type="non-terminal residue" evidence="4">
    <location>
        <position position="966"/>
    </location>
</feature>
<evidence type="ECO:0000313" key="4">
    <source>
        <dbReference type="EMBL" id="KAF4391911.1"/>
    </source>
</evidence>
<dbReference type="PANTHER" id="PTHR48049">
    <property type="entry name" value="GLYCOSYLTRANSFERASE"/>
    <property type="match status" value="1"/>
</dbReference>